<gene>
    <name evidence="4" type="primary">Aste57867_577</name>
    <name evidence="3" type="ORF">As57867_000576</name>
    <name evidence="4" type="ORF">ASTE57867_577</name>
</gene>
<accession>A0A485K3Z4</accession>
<evidence type="ECO:0000313" key="3">
    <source>
        <dbReference type="EMBL" id="KAF0720077.1"/>
    </source>
</evidence>
<dbReference type="Gene3D" id="3.30.200.20">
    <property type="entry name" value="Phosphorylase Kinase, domain 1"/>
    <property type="match status" value="1"/>
</dbReference>
<reference evidence="4 5" key="1">
    <citation type="submission" date="2019-03" db="EMBL/GenBank/DDBJ databases">
        <authorList>
            <person name="Gaulin E."/>
            <person name="Dumas B."/>
        </authorList>
    </citation>
    <scope>NUCLEOTIDE SEQUENCE [LARGE SCALE GENOMIC DNA]</scope>
    <source>
        <strain evidence="4">CBS 568.67</strain>
    </source>
</reference>
<dbReference type="AlphaFoldDB" id="A0A485K3Z4"/>
<dbReference type="InterPro" id="IPR000719">
    <property type="entry name" value="Prot_kinase_dom"/>
</dbReference>
<dbReference type="InterPro" id="IPR011009">
    <property type="entry name" value="Kinase-like_dom_sf"/>
</dbReference>
<evidence type="ECO:0000259" key="2">
    <source>
        <dbReference type="PROSITE" id="PS50011"/>
    </source>
</evidence>
<protein>
    <submittedName>
        <fullName evidence="4">Aste57867_577 protein</fullName>
    </submittedName>
</protein>
<name>A0A485K3Z4_9STRA</name>
<evidence type="ECO:0000313" key="4">
    <source>
        <dbReference type="EMBL" id="VFT77802.1"/>
    </source>
</evidence>
<evidence type="ECO:0000256" key="1">
    <source>
        <dbReference type="SAM" id="MobiDB-lite"/>
    </source>
</evidence>
<dbReference type="InterPro" id="IPR001245">
    <property type="entry name" value="Ser-Thr/Tyr_kinase_cat_dom"/>
</dbReference>
<evidence type="ECO:0000313" key="5">
    <source>
        <dbReference type="Proteomes" id="UP000332933"/>
    </source>
</evidence>
<dbReference type="PANTHER" id="PTHR44329:SF214">
    <property type="entry name" value="PROTEIN KINASE DOMAIN-CONTAINING PROTEIN"/>
    <property type="match status" value="1"/>
</dbReference>
<dbReference type="Proteomes" id="UP000332933">
    <property type="component" value="Unassembled WGS sequence"/>
</dbReference>
<dbReference type="GO" id="GO:0004674">
    <property type="term" value="F:protein serine/threonine kinase activity"/>
    <property type="evidence" value="ECO:0007669"/>
    <property type="project" value="TreeGrafter"/>
</dbReference>
<proteinExistence type="predicted"/>
<dbReference type="InterPro" id="IPR051681">
    <property type="entry name" value="Ser/Thr_Kinases-Pseudokinases"/>
</dbReference>
<dbReference type="EMBL" id="VJMH01000032">
    <property type="protein sequence ID" value="KAF0720077.1"/>
    <property type="molecule type" value="Genomic_DNA"/>
</dbReference>
<dbReference type="Gene3D" id="1.10.510.10">
    <property type="entry name" value="Transferase(Phosphotransferase) domain 1"/>
    <property type="match status" value="1"/>
</dbReference>
<dbReference type="Pfam" id="PF00069">
    <property type="entry name" value="Pkinase"/>
    <property type="match status" value="1"/>
</dbReference>
<feature type="region of interest" description="Disordered" evidence="1">
    <location>
        <begin position="12"/>
        <end position="59"/>
    </location>
</feature>
<dbReference type="PANTHER" id="PTHR44329">
    <property type="entry name" value="SERINE/THREONINE-PROTEIN KINASE TNNI3K-RELATED"/>
    <property type="match status" value="1"/>
</dbReference>
<feature type="domain" description="Protein kinase" evidence="2">
    <location>
        <begin position="123"/>
        <end position="399"/>
    </location>
</feature>
<dbReference type="SUPFAM" id="SSF56112">
    <property type="entry name" value="Protein kinase-like (PK-like)"/>
    <property type="match status" value="1"/>
</dbReference>
<sequence length="406" mass="46350">MRNRRLLRRRRGLCAGNPDTHVTVNRDSITSDDSTDNVDPRIQSLERHDRHPTNPGRSQQFRYTPQFIQAQHHDRHRQHFFGAIHDHRRRCFDRVSVADCHRRQCHGCACGPRRLPYYTMSHHRLQSTIEKTNVFESYAALSTHLAHKVLASPESNTDHTTSTNLERDCLSAAEWIALTQISSESIVVKPSLLDMREPLPGAFAEVWRGMYQGNVVAVKQLLVKRATVSQLQTFVDEIQLMTTFDSQFIVHFVGAAWERPIDLNASWNTWTGTKLTDFGVSKEDVDETMTVGVGTFCWMAPEVIKSHHYTVASDIYSFGMVLSEFSTHLIPYAKEVNPKNGHRLGDMPIMVKVVSGELKPRFGSDCPDWLLQLGLECIAHDPNVRPTAGHLSQRIRMRLRQEYSLG</sequence>
<feature type="compositionally biased region" description="Polar residues" evidence="1">
    <location>
        <begin position="20"/>
        <end position="32"/>
    </location>
</feature>
<keyword evidence="5" id="KW-1185">Reference proteome</keyword>
<dbReference type="Pfam" id="PF07714">
    <property type="entry name" value="PK_Tyr_Ser-Thr"/>
    <property type="match status" value="1"/>
</dbReference>
<dbReference type="PROSITE" id="PS50011">
    <property type="entry name" value="PROTEIN_KINASE_DOM"/>
    <property type="match status" value="1"/>
</dbReference>
<dbReference type="GO" id="GO:0005524">
    <property type="term" value="F:ATP binding"/>
    <property type="evidence" value="ECO:0007669"/>
    <property type="project" value="InterPro"/>
</dbReference>
<dbReference type="OrthoDB" id="164695at2759"/>
<dbReference type="EMBL" id="CAADRA010000032">
    <property type="protein sequence ID" value="VFT77802.1"/>
    <property type="molecule type" value="Genomic_DNA"/>
</dbReference>
<reference evidence="3" key="2">
    <citation type="submission" date="2019-06" db="EMBL/GenBank/DDBJ databases">
        <title>Genomics analysis of Aphanomyces spp. identifies a new class of oomycete effector associated with host adaptation.</title>
        <authorList>
            <person name="Gaulin E."/>
        </authorList>
    </citation>
    <scope>NUCLEOTIDE SEQUENCE</scope>
    <source>
        <strain evidence="3">CBS 578.67</strain>
    </source>
</reference>
<organism evidence="4 5">
    <name type="scientific">Aphanomyces stellatus</name>
    <dbReference type="NCBI Taxonomy" id="120398"/>
    <lineage>
        <taxon>Eukaryota</taxon>
        <taxon>Sar</taxon>
        <taxon>Stramenopiles</taxon>
        <taxon>Oomycota</taxon>
        <taxon>Saprolegniomycetes</taxon>
        <taxon>Saprolegniales</taxon>
        <taxon>Verrucalvaceae</taxon>
        <taxon>Aphanomyces</taxon>
    </lineage>
</organism>